<evidence type="ECO:0000259" key="1">
    <source>
        <dbReference type="Pfam" id="PF13524"/>
    </source>
</evidence>
<organism evidence="2 3">
    <name type="scientific">Dokdonia ponticola</name>
    <dbReference type="NCBI Taxonomy" id="2041041"/>
    <lineage>
        <taxon>Bacteria</taxon>
        <taxon>Pseudomonadati</taxon>
        <taxon>Bacteroidota</taxon>
        <taxon>Flavobacteriia</taxon>
        <taxon>Flavobacteriales</taxon>
        <taxon>Flavobacteriaceae</taxon>
        <taxon>Dokdonia</taxon>
    </lineage>
</organism>
<keyword evidence="3" id="KW-1185">Reference proteome</keyword>
<dbReference type="RefSeq" id="WP_379976682.1">
    <property type="nucleotide sequence ID" value="NZ_JBHSFV010000001.1"/>
</dbReference>
<evidence type="ECO:0000313" key="3">
    <source>
        <dbReference type="Proteomes" id="UP001596043"/>
    </source>
</evidence>
<gene>
    <name evidence="2" type="ORF">ACFO3O_01080</name>
</gene>
<protein>
    <submittedName>
        <fullName evidence="2">Glycosyltransferase</fullName>
    </submittedName>
</protein>
<evidence type="ECO:0000313" key="2">
    <source>
        <dbReference type="EMBL" id="MFC4632483.1"/>
    </source>
</evidence>
<dbReference type="Gene3D" id="3.40.50.2000">
    <property type="entry name" value="Glycogen Phosphorylase B"/>
    <property type="match status" value="1"/>
</dbReference>
<sequence length="382" mass="43814">MNILLLGEYSRFHNSLKEGLISLGHTVTIVGTGDAFKKYPVDISVAPTLVNANWLTTKIKNLVFTLTKRDLTALEIGYRFWKQREQLKGYDVVQLINSWSIRTTLPKEKKCIAFLEQHNKALFLSACGTDTPWVESLLHDTQLPYHMLTPYLKDASLANYYSPSLKYVTQKHKAHYAFLEKKVQAIIPTDMDYLIGLKGQKKVTDLIPTPINIERLHFHVAPIQEKIVIFHGINRSNYLKKGNDIFEEALRIVHKKYATHIEIITVESLPYADYINAYDKAHILLDQVYSHDQGYNALEAMAKGKVVFTGAGSHFKEHYQLTHTVAIDATPDPAHIASELEQLILHPERIKEIAHNARAFVEKYHDHVMIAQKYLDIWQKDT</sequence>
<dbReference type="InterPro" id="IPR055259">
    <property type="entry name" value="YkvP/CgeB_Glyco_trans-like"/>
</dbReference>
<dbReference type="SUPFAM" id="SSF53756">
    <property type="entry name" value="UDP-Glycosyltransferase/glycogen phosphorylase"/>
    <property type="match status" value="1"/>
</dbReference>
<reference evidence="3" key="1">
    <citation type="journal article" date="2019" name="Int. J. Syst. Evol. Microbiol.">
        <title>The Global Catalogue of Microorganisms (GCM) 10K type strain sequencing project: providing services to taxonomists for standard genome sequencing and annotation.</title>
        <authorList>
            <consortium name="The Broad Institute Genomics Platform"/>
            <consortium name="The Broad Institute Genome Sequencing Center for Infectious Disease"/>
            <person name="Wu L."/>
            <person name="Ma J."/>
        </authorList>
    </citation>
    <scope>NUCLEOTIDE SEQUENCE [LARGE SCALE GENOMIC DNA]</scope>
    <source>
        <strain evidence="3">YJ-61-S</strain>
    </source>
</reference>
<dbReference type="EMBL" id="JBHSFV010000001">
    <property type="protein sequence ID" value="MFC4632483.1"/>
    <property type="molecule type" value="Genomic_DNA"/>
</dbReference>
<name>A0ABV9HQM3_9FLAO</name>
<dbReference type="Proteomes" id="UP001596043">
    <property type="component" value="Unassembled WGS sequence"/>
</dbReference>
<comment type="caution">
    <text evidence="2">The sequence shown here is derived from an EMBL/GenBank/DDBJ whole genome shotgun (WGS) entry which is preliminary data.</text>
</comment>
<proteinExistence type="predicted"/>
<dbReference type="Pfam" id="PF13524">
    <property type="entry name" value="Glyco_trans_1_2"/>
    <property type="match status" value="1"/>
</dbReference>
<accession>A0ABV9HQM3</accession>
<feature type="domain" description="Spore protein YkvP/CgeB glycosyl transferase-like" evidence="1">
    <location>
        <begin position="250"/>
        <end position="376"/>
    </location>
</feature>